<dbReference type="Proteomes" id="UP000652430">
    <property type="component" value="Unassembled WGS sequence"/>
</dbReference>
<reference evidence="2" key="1">
    <citation type="journal article" date="2019" name="Int. J. Syst. Evol. Microbiol.">
        <title>The Global Catalogue of Microorganisms (GCM) 10K type strain sequencing project: providing services to taxonomists for standard genome sequencing and annotation.</title>
        <authorList>
            <consortium name="The Broad Institute Genomics Platform"/>
            <consortium name="The Broad Institute Genome Sequencing Center for Infectious Disease"/>
            <person name="Wu L."/>
            <person name="Ma J."/>
        </authorList>
    </citation>
    <scope>NUCLEOTIDE SEQUENCE [LARGE SCALE GENOMIC DNA]</scope>
    <source>
        <strain evidence="2">CGMCC 1.8957</strain>
    </source>
</reference>
<protein>
    <submittedName>
        <fullName evidence="1">Uncharacterized protein</fullName>
    </submittedName>
</protein>
<sequence>MITALLLIDAHLNPSVAIPIARAGEQLFLHAMISRMAPDNGTQRDSADDLIAVILLAELVELVDPDQAVSPSSALRLLARKDLPMLWDRPPGLKHPGQRLVVDIGAAAASMWLWISERRLLPQDALWELASTAGLNDSL</sequence>
<gene>
    <name evidence="1" type="ORF">GCM10008023_21050</name>
</gene>
<evidence type="ECO:0000313" key="2">
    <source>
        <dbReference type="Proteomes" id="UP000652430"/>
    </source>
</evidence>
<dbReference type="EMBL" id="BNAQ01000002">
    <property type="protein sequence ID" value="GHH16724.1"/>
    <property type="molecule type" value="Genomic_DNA"/>
</dbReference>
<organism evidence="1 2">
    <name type="scientific">Sphingomonas glacialis</name>
    <dbReference type="NCBI Taxonomy" id="658225"/>
    <lineage>
        <taxon>Bacteria</taxon>
        <taxon>Pseudomonadati</taxon>
        <taxon>Pseudomonadota</taxon>
        <taxon>Alphaproteobacteria</taxon>
        <taxon>Sphingomonadales</taxon>
        <taxon>Sphingomonadaceae</taxon>
        <taxon>Sphingomonas</taxon>
    </lineage>
</organism>
<name>A0ABQ3LIQ5_9SPHN</name>
<evidence type="ECO:0000313" key="1">
    <source>
        <dbReference type="EMBL" id="GHH16724.1"/>
    </source>
</evidence>
<accession>A0ABQ3LIQ5</accession>
<proteinExistence type="predicted"/>
<comment type="caution">
    <text evidence="1">The sequence shown here is derived from an EMBL/GenBank/DDBJ whole genome shotgun (WGS) entry which is preliminary data.</text>
</comment>
<dbReference type="RefSeq" id="WP_189676188.1">
    <property type="nucleotide sequence ID" value="NZ_BNAQ01000002.1"/>
</dbReference>
<keyword evidence="2" id="KW-1185">Reference proteome</keyword>